<gene>
    <name evidence="1" type="ORF">G4174_004544</name>
</gene>
<comment type="caution">
    <text evidence="1">The sequence shown here is derived from an EMBL/GenBank/DDBJ whole genome shotgun (WGS) entry which is preliminary data.</text>
</comment>
<proteinExistence type="predicted"/>
<organism evidence="1">
    <name type="scientific">Salmonella enterica subsp. enterica serovar Concord</name>
    <dbReference type="NCBI Taxonomy" id="483687"/>
    <lineage>
        <taxon>Bacteria</taxon>
        <taxon>Pseudomonadati</taxon>
        <taxon>Pseudomonadota</taxon>
        <taxon>Gammaproteobacteria</taxon>
        <taxon>Enterobacterales</taxon>
        <taxon>Enterobacteriaceae</taxon>
        <taxon>Salmonella</taxon>
    </lineage>
</organism>
<name>A0A2R4DAP7_SALET</name>
<protein>
    <recommendedName>
        <fullName evidence="2">DUF1364 family protein</fullName>
    </recommendedName>
</protein>
<dbReference type="Gene3D" id="3.30.50.20">
    <property type="entry name" value="prophage-derive protein ybcO"/>
    <property type="match status" value="1"/>
</dbReference>
<dbReference type="AlphaFoldDB" id="A0A2R4DAP7"/>
<evidence type="ECO:0000313" key="1">
    <source>
        <dbReference type="EMBL" id="HAE8243662.1"/>
    </source>
</evidence>
<reference evidence="1" key="2">
    <citation type="submission" date="2018-07" db="EMBL/GenBank/DDBJ databases">
        <authorList>
            <consortium name="NCBI Pathogen Detection Project"/>
        </authorList>
    </citation>
    <scope>NUCLEOTIDE SEQUENCE</scope>
    <source>
        <strain evidence="1">BCW_2665</strain>
    </source>
</reference>
<reference evidence="1" key="1">
    <citation type="journal article" date="2018" name="Genome Biol.">
        <title>SKESA: strategic k-mer extension for scrupulous assemblies.</title>
        <authorList>
            <person name="Souvorov A."/>
            <person name="Agarwala R."/>
            <person name="Lipman D.J."/>
        </authorList>
    </citation>
    <scope>NUCLEOTIDE SEQUENCE</scope>
    <source>
        <strain evidence="1">BCW_2665</strain>
    </source>
</reference>
<sequence length="98" mass="11190">MEICLMRIFRSNKWLQAVREIDCCVLCGRYGVQAAHRNEGKGIGLKVDDSLTAALCPSCHERIDNGKDLSREERRSEMDRAIVLTLQKLTREGRVTVR</sequence>
<dbReference type="EMBL" id="DAATGM010000030">
    <property type="protein sequence ID" value="HAE8243662.1"/>
    <property type="molecule type" value="Genomic_DNA"/>
</dbReference>
<accession>A0A2R4DAP7</accession>
<evidence type="ECO:0008006" key="2">
    <source>
        <dbReference type="Google" id="ProtNLM"/>
    </source>
</evidence>